<evidence type="ECO:0000313" key="2">
    <source>
        <dbReference type="Proteomes" id="UP000789901"/>
    </source>
</evidence>
<accession>A0ABM8W4R5</accession>
<protein>
    <submittedName>
        <fullName evidence="1">26836_t:CDS:1</fullName>
    </submittedName>
</protein>
<organism evidence="1 2">
    <name type="scientific">Gigaspora margarita</name>
    <dbReference type="NCBI Taxonomy" id="4874"/>
    <lineage>
        <taxon>Eukaryota</taxon>
        <taxon>Fungi</taxon>
        <taxon>Fungi incertae sedis</taxon>
        <taxon>Mucoromycota</taxon>
        <taxon>Glomeromycotina</taxon>
        <taxon>Glomeromycetes</taxon>
        <taxon>Diversisporales</taxon>
        <taxon>Gigasporaceae</taxon>
        <taxon>Gigaspora</taxon>
    </lineage>
</organism>
<evidence type="ECO:0000313" key="1">
    <source>
        <dbReference type="EMBL" id="CAG8524625.1"/>
    </source>
</evidence>
<comment type="caution">
    <text evidence="1">The sequence shown here is derived from an EMBL/GenBank/DDBJ whole genome shotgun (WGS) entry which is preliminary data.</text>
</comment>
<sequence length="67" mass="7586">KDNIYKECLEIHDLMHLLLPGTILKALFTVKYAGYAYALSTIRDVNYVNPNKNASQISNSIELSLDQ</sequence>
<gene>
    <name evidence="1" type="ORF">GMARGA_LOCUS3326</name>
</gene>
<proteinExistence type="predicted"/>
<reference evidence="1 2" key="1">
    <citation type="submission" date="2021-06" db="EMBL/GenBank/DDBJ databases">
        <authorList>
            <person name="Kallberg Y."/>
            <person name="Tangrot J."/>
            <person name="Rosling A."/>
        </authorList>
    </citation>
    <scope>NUCLEOTIDE SEQUENCE [LARGE SCALE GENOMIC DNA]</scope>
    <source>
        <strain evidence="1 2">120-4 pot B 10/14</strain>
    </source>
</reference>
<dbReference type="EMBL" id="CAJVQB010001185">
    <property type="protein sequence ID" value="CAG8524625.1"/>
    <property type="molecule type" value="Genomic_DNA"/>
</dbReference>
<feature type="non-terminal residue" evidence="1">
    <location>
        <position position="1"/>
    </location>
</feature>
<dbReference type="Proteomes" id="UP000789901">
    <property type="component" value="Unassembled WGS sequence"/>
</dbReference>
<keyword evidence="2" id="KW-1185">Reference proteome</keyword>
<name>A0ABM8W4R5_GIGMA</name>